<evidence type="ECO:0000256" key="1">
    <source>
        <dbReference type="SAM" id="Coils"/>
    </source>
</evidence>
<feature type="coiled-coil region" evidence="1">
    <location>
        <begin position="126"/>
        <end position="153"/>
    </location>
</feature>
<gene>
    <name evidence="2" type="ORF">HK103_002909</name>
</gene>
<accession>A0AAD5Y4M8</accession>
<dbReference type="AlphaFoldDB" id="A0AAD5Y4M8"/>
<reference evidence="2" key="1">
    <citation type="submission" date="2020-05" db="EMBL/GenBank/DDBJ databases">
        <title>Phylogenomic resolution of chytrid fungi.</title>
        <authorList>
            <person name="Stajich J.E."/>
            <person name="Amses K."/>
            <person name="Simmons R."/>
            <person name="Seto K."/>
            <person name="Myers J."/>
            <person name="Bonds A."/>
            <person name="Quandt C.A."/>
            <person name="Barry K."/>
            <person name="Liu P."/>
            <person name="Grigoriev I."/>
            <person name="Longcore J.E."/>
            <person name="James T.Y."/>
        </authorList>
    </citation>
    <scope>NUCLEOTIDE SEQUENCE</scope>
    <source>
        <strain evidence="2">PLAUS21</strain>
    </source>
</reference>
<comment type="caution">
    <text evidence="2">The sequence shown here is derived from an EMBL/GenBank/DDBJ whole genome shotgun (WGS) entry which is preliminary data.</text>
</comment>
<dbReference type="Proteomes" id="UP001210925">
    <property type="component" value="Unassembled WGS sequence"/>
</dbReference>
<evidence type="ECO:0000313" key="2">
    <source>
        <dbReference type="EMBL" id="KAJ3251058.1"/>
    </source>
</evidence>
<feature type="non-terminal residue" evidence="2">
    <location>
        <position position="176"/>
    </location>
</feature>
<evidence type="ECO:0000313" key="3">
    <source>
        <dbReference type="Proteomes" id="UP001210925"/>
    </source>
</evidence>
<sequence>MVKEAYDSYVEQSRGKDKVIPPTKVDLARRVKTLIDYKRKEELESLRKSGCDEDYADKEQLLTELIEMIDNLEVTRKEKKAKEIKLDIEGGKIREAAILNLNCSPPSTPTPSSAKSVNQRKSNLHMQMLELDRQSLKLQSQQHEEDIKIRKEELEVRGWRPRNMIQILGDTQKSML</sequence>
<protein>
    <submittedName>
        <fullName evidence="2">Uncharacterized protein</fullName>
    </submittedName>
</protein>
<proteinExistence type="predicted"/>
<name>A0AAD5Y4M8_9FUNG</name>
<organism evidence="2 3">
    <name type="scientific">Boothiomyces macroporosus</name>
    <dbReference type="NCBI Taxonomy" id="261099"/>
    <lineage>
        <taxon>Eukaryota</taxon>
        <taxon>Fungi</taxon>
        <taxon>Fungi incertae sedis</taxon>
        <taxon>Chytridiomycota</taxon>
        <taxon>Chytridiomycota incertae sedis</taxon>
        <taxon>Chytridiomycetes</taxon>
        <taxon>Rhizophydiales</taxon>
        <taxon>Terramycetaceae</taxon>
        <taxon>Boothiomyces</taxon>
    </lineage>
</organism>
<dbReference type="EMBL" id="JADGKB010000204">
    <property type="protein sequence ID" value="KAJ3251058.1"/>
    <property type="molecule type" value="Genomic_DNA"/>
</dbReference>
<keyword evidence="1" id="KW-0175">Coiled coil</keyword>
<keyword evidence="3" id="KW-1185">Reference proteome</keyword>
<feature type="coiled-coil region" evidence="1">
    <location>
        <begin position="55"/>
        <end position="82"/>
    </location>
</feature>